<evidence type="ECO:0000313" key="2">
    <source>
        <dbReference type="EMBL" id="PCC82759.1"/>
    </source>
</evidence>
<dbReference type="Pfam" id="PF18862">
    <property type="entry name" value="ApeA_NTD1"/>
    <property type="match status" value="1"/>
</dbReference>
<organism evidence="2 3">
    <name type="scientific">Corynebacterium accolens</name>
    <dbReference type="NCBI Taxonomy" id="38284"/>
    <lineage>
        <taxon>Bacteria</taxon>
        <taxon>Bacillati</taxon>
        <taxon>Actinomycetota</taxon>
        <taxon>Actinomycetes</taxon>
        <taxon>Mycobacteriales</taxon>
        <taxon>Corynebacteriaceae</taxon>
        <taxon>Corynebacterium</taxon>
    </lineage>
</organism>
<evidence type="ECO:0000259" key="1">
    <source>
        <dbReference type="Pfam" id="PF18862"/>
    </source>
</evidence>
<sequence>MNTEYLKQLRRGEHLSGFLMWCDGEETFSVPGVILLEKSGQVVIRLILHSESPIKLGFEPGTYAVANGVEIKPILIPEVCSFDSNGGVLTLVQSRSHRRFTELIGHPVELAICPRYVIASHIESPHWKHPIEMRAEIEGRDAWICSGIFGRSISVDRDSETYTSKDRVTLESFDYRAQIFSGKASGKNFRLRVAPLSESFRGDNGEEIGIRFRSVLEVSSQGEKMTWGDAIKELRYLRELLMLLAWKPLHATKDLTPVW</sequence>
<name>A0A2A4AJV1_9CORY</name>
<comment type="caution">
    <text evidence="2">The sequence shown here is derived from an EMBL/GenBank/DDBJ whole genome shotgun (WGS) entry which is preliminary data.</text>
</comment>
<dbReference type="Proteomes" id="UP000218690">
    <property type="component" value="Unassembled WGS sequence"/>
</dbReference>
<feature type="domain" description="ApeA N-terminal" evidence="1">
    <location>
        <begin position="21"/>
        <end position="251"/>
    </location>
</feature>
<dbReference type="InterPro" id="IPR041223">
    <property type="entry name" value="ApeA_NTD"/>
</dbReference>
<accession>A0A2A4AJV1</accession>
<protein>
    <recommendedName>
        <fullName evidence="1">ApeA N-terminal domain-containing protein</fullName>
    </recommendedName>
</protein>
<dbReference type="EMBL" id="NWBP01000023">
    <property type="protein sequence ID" value="PCC82759.1"/>
    <property type="molecule type" value="Genomic_DNA"/>
</dbReference>
<dbReference type="AlphaFoldDB" id="A0A2A4AJV1"/>
<reference evidence="2 3" key="1">
    <citation type="submission" date="2017-09" db="EMBL/GenBank/DDBJ databases">
        <title>Draft Genome Sequence of Corynebacterium accolens AH4003.</title>
        <authorList>
            <person name="Chen Y."/>
            <person name="Oosthuysen W.F."/>
            <person name="Kelley S."/>
            <person name="Horswill A."/>
        </authorList>
    </citation>
    <scope>NUCLEOTIDE SEQUENCE [LARGE SCALE GENOMIC DNA]</scope>
    <source>
        <strain evidence="2 3">AH4003</strain>
    </source>
</reference>
<proteinExistence type="predicted"/>
<evidence type="ECO:0000313" key="3">
    <source>
        <dbReference type="Proteomes" id="UP000218690"/>
    </source>
</evidence>
<gene>
    <name evidence="2" type="ORF">COM45_08060</name>
</gene>